<dbReference type="EMBL" id="QPFP01000038">
    <property type="protein sequence ID" value="TEB27670.1"/>
    <property type="molecule type" value="Genomic_DNA"/>
</dbReference>
<organism evidence="2 3">
    <name type="scientific">Coprinellus micaceus</name>
    <name type="common">Glistening ink-cap mushroom</name>
    <name type="synonym">Coprinus micaceus</name>
    <dbReference type="NCBI Taxonomy" id="71717"/>
    <lineage>
        <taxon>Eukaryota</taxon>
        <taxon>Fungi</taxon>
        <taxon>Dikarya</taxon>
        <taxon>Basidiomycota</taxon>
        <taxon>Agaricomycotina</taxon>
        <taxon>Agaricomycetes</taxon>
        <taxon>Agaricomycetidae</taxon>
        <taxon>Agaricales</taxon>
        <taxon>Agaricineae</taxon>
        <taxon>Psathyrellaceae</taxon>
        <taxon>Coprinellus</taxon>
    </lineage>
</organism>
<keyword evidence="3" id="KW-1185">Reference proteome</keyword>
<gene>
    <name evidence="2" type="ORF">FA13DRAFT_1712386</name>
</gene>
<feature type="compositionally biased region" description="Basic and acidic residues" evidence="1">
    <location>
        <begin position="7"/>
        <end position="18"/>
    </location>
</feature>
<feature type="compositionally biased region" description="Polar residues" evidence="1">
    <location>
        <begin position="19"/>
        <end position="33"/>
    </location>
</feature>
<accession>A0A4Y7T0K1</accession>
<reference evidence="2 3" key="1">
    <citation type="journal article" date="2019" name="Nat. Ecol. Evol.">
        <title>Megaphylogeny resolves global patterns of mushroom evolution.</title>
        <authorList>
            <person name="Varga T."/>
            <person name="Krizsan K."/>
            <person name="Foldi C."/>
            <person name="Dima B."/>
            <person name="Sanchez-Garcia M."/>
            <person name="Sanchez-Ramirez S."/>
            <person name="Szollosi G.J."/>
            <person name="Szarkandi J.G."/>
            <person name="Papp V."/>
            <person name="Albert L."/>
            <person name="Andreopoulos W."/>
            <person name="Angelini C."/>
            <person name="Antonin V."/>
            <person name="Barry K.W."/>
            <person name="Bougher N.L."/>
            <person name="Buchanan P."/>
            <person name="Buyck B."/>
            <person name="Bense V."/>
            <person name="Catcheside P."/>
            <person name="Chovatia M."/>
            <person name="Cooper J."/>
            <person name="Damon W."/>
            <person name="Desjardin D."/>
            <person name="Finy P."/>
            <person name="Geml J."/>
            <person name="Haridas S."/>
            <person name="Hughes K."/>
            <person name="Justo A."/>
            <person name="Karasinski D."/>
            <person name="Kautmanova I."/>
            <person name="Kiss B."/>
            <person name="Kocsube S."/>
            <person name="Kotiranta H."/>
            <person name="LaButti K.M."/>
            <person name="Lechner B.E."/>
            <person name="Liimatainen K."/>
            <person name="Lipzen A."/>
            <person name="Lukacs Z."/>
            <person name="Mihaltcheva S."/>
            <person name="Morgado L.N."/>
            <person name="Niskanen T."/>
            <person name="Noordeloos M.E."/>
            <person name="Ohm R.A."/>
            <person name="Ortiz-Santana B."/>
            <person name="Ovrebo C."/>
            <person name="Racz N."/>
            <person name="Riley R."/>
            <person name="Savchenko A."/>
            <person name="Shiryaev A."/>
            <person name="Soop K."/>
            <person name="Spirin V."/>
            <person name="Szebenyi C."/>
            <person name="Tomsovsky M."/>
            <person name="Tulloss R.E."/>
            <person name="Uehling J."/>
            <person name="Grigoriev I.V."/>
            <person name="Vagvolgyi C."/>
            <person name="Papp T."/>
            <person name="Martin F.M."/>
            <person name="Miettinen O."/>
            <person name="Hibbett D.S."/>
            <person name="Nagy L.G."/>
        </authorList>
    </citation>
    <scope>NUCLEOTIDE SEQUENCE [LARGE SCALE GENOMIC DNA]</scope>
    <source>
        <strain evidence="2 3">FP101781</strain>
    </source>
</reference>
<dbReference type="AlphaFoldDB" id="A0A4Y7T0K1"/>
<comment type="caution">
    <text evidence="2">The sequence shown here is derived from an EMBL/GenBank/DDBJ whole genome shotgun (WGS) entry which is preliminary data.</text>
</comment>
<protein>
    <submittedName>
        <fullName evidence="2">Uncharacterized protein</fullName>
    </submittedName>
</protein>
<sequence length="165" mass="18397">MSIHPGTHREKVHTHGDTQTHNISAQYTTDDGTQPALSEAQMDEQPDDSLFQGFSSMSINAEPKNPIYPPLPRINFLTEGTSLQGQPTRKGATRKIHQSSQHQRISVDTENTHTRMGVKQRRGNTKQSPLRNSALGVIYKGLFKSLYHQTSIHTAWIPPYGAGQI</sequence>
<evidence type="ECO:0000313" key="2">
    <source>
        <dbReference type="EMBL" id="TEB27670.1"/>
    </source>
</evidence>
<name>A0A4Y7T0K1_COPMI</name>
<dbReference type="Proteomes" id="UP000298030">
    <property type="component" value="Unassembled WGS sequence"/>
</dbReference>
<feature type="region of interest" description="Disordered" evidence="1">
    <location>
        <begin position="1"/>
        <end position="33"/>
    </location>
</feature>
<evidence type="ECO:0000313" key="3">
    <source>
        <dbReference type="Proteomes" id="UP000298030"/>
    </source>
</evidence>
<feature type="region of interest" description="Disordered" evidence="1">
    <location>
        <begin position="82"/>
        <end position="107"/>
    </location>
</feature>
<evidence type="ECO:0000256" key="1">
    <source>
        <dbReference type="SAM" id="MobiDB-lite"/>
    </source>
</evidence>
<proteinExistence type="predicted"/>